<dbReference type="Gene3D" id="2.60.120.620">
    <property type="entry name" value="q2cbj1_9rhob like domain"/>
    <property type="match status" value="2"/>
</dbReference>
<feature type="domain" description="Fe2OG dioxygenase" evidence="10">
    <location>
        <begin position="217"/>
        <end position="326"/>
    </location>
</feature>
<feature type="compositionally biased region" description="Acidic residues" evidence="9">
    <location>
        <begin position="451"/>
        <end position="463"/>
    </location>
</feature>
<dbReference type="EMBL" id="JAEFCI010010523">
    <property type="protein sequence ID" value="KAG5457161.1"/>
    <property type="molecule type" value="Genomic_DNA"/>
</dbReference>
<dbReference type="Pfam" id="PF13661">
    <property type="entry name" value="2OG-FeII_Oxy_4"/>
    <property type="match status" value="1"/>
</dbReference>
<sequence length="614" mass="67652">TSKVAKNECGAIDVESGRNSVTLQGGVLVLHNAERVSVEVNGRESGSAGRGAFVPTKNGDGRRRKAKRVGRIRGKGDGGGDEHIARHRFSSSSIHQDGPELDCQRAAPQKKQKPGPVQFNRRYADKNFQAAFREAFVSGQDFRDEPSRSTVVGAPFASGLLRDVFDAEFLRNDLYEFYQSEDLRLVEAGPLALLREAIYSPEFVAMFAALTGLELNDTVDLSAHRYPDKGCLLCHDDDIGNQTEGRRIAFILYLVEEDWSEKDGGRLDLFDKLRADDNNQPRHVARSIVPAFNSLAFFAVGDTSYHQVSEVMGGRERLSVSGWFHGPFRKRAVVDRPLRLLASSSPAHRLDAWINPVYLSTTSRSGISDTFVDTSSARLLEFLRADVYERLLRSLRDARWGEPVGPASVRRYACAKEADPPDSGVAGRPAPSTGAPERRSGGFDADGSREDAEEEKSDADDLTGEVPPFWARLRDFFRSREFAGYLGSLTELKLASSYAEVRKFGCGDYTLLHDHAQEPEGLDLVFSCTEATAEDSGAGAGDDCGAWDASWGGALHYVSGDENLLALQPGSNTLDLVYRIQPAQRFVKYVNHTARAERRELAIVYAVVEDECEN</sequence>
<feature type="region of interest" description="Disordered" evidence="9">
    <location>
        <begin position="417"/>
        <end position="464"/>
    </location>
</feature>
<evidence type="ECO:0000256" key="5">
    <source>
        <dbReference type="ARBA" id="ARBA00022964"/>
    </source>
</evidence>
<dbReference type="InterPro" id="IPR006620">
    <property type="entry name" value="Pro_4_hyd_alph"/>
</dbReference>
<proteinExistence type="inferred from homology"/>
<dbReference type="Proteomes" id="UP000673691">
    <property type="component" value="Unassembled WGS sequence"/>
</dbReference>
<evidence type="ECO:0000256" key="7">
    <source>
        <dbReference type="ARBA" id="ARBA00023004"/>
    </source>
</evidence>
<dbReference type="InterPro" id="IPR005123">
    <property type="entry name" value="Oxoglu/Fe-dep_dioxygenase_dom"/>
</dbReference>
<dbReference type="PROSITE" id="PS51471">
    <property type="entry name" value="FE2OG_OXY"/>
    <property type="match status" value="1"/>
</dbReference>
<keyword evidence="3" id="KW-0479">Metal-binding</keyword>
<name>A0A8H8DGB2_9FUNG</name>
<dbReference type="GO" id="GO:0005506">
    <property type="term" value="F:iron ion binding"/>
    <property type="evidence" value="ECO:0007669"/>
    <property type="project" value="InterPro"/>
</dbReference>
<dbReference type="OrthoDB" id="430522at2759"/>
<dbReference type="Pfam" id="PF10637">
    <property type="entry name" value="Ofd1_CTDD"/>
    <property type="match status" value="1"/>
</dbReference>
<comment type="similarity">
    <text evidence="2">Belongs to the TPA1 family.</text>
</comment>
<feature type="compositionally biased region" description="Basic and acidic residues" evidence="9">
    <location>
        <begin position="436"/>
        <end position="450"/>
    </location>
</feature>
<dbReference type="SMART" id="SM00702">
    <property type="entry name" value="P4Hc"/>
    <property type="match status" value="1"/>
</dbReference>
<comment type="caution">
    <text evidence="11">The sequence shown here is derived from an EMBL/GenBank/DDBJ whole genome shotgun (WGS) entry which is preliminary data.</text>
</comment>
<feature type="region of interest" description="Disordered" evidence="9">
    <location>
        <begin position="40"/>
        <end position="100"/>
    </location>
</feature>
<dbReference type="InterPro" id="IPR051842">
    <property type="entry name" value="uS12_prolyl_hydroxylase"/>
</dbReference>
<keyword evidence="12" id="KW-1185">Reference proteome</keyword>
<accession>A0A8H8DGB2</accession>
<feature type="compositionally biased region" description="Basic residues" evidence="9">
    <location>
        <begin position="62"/>
        <end position="73"/>
    </location>
</feature>
<dbReference type="PANTHER" id="PTHR12117:SF0">
    <property type="entry name" value="PROLYL 3-HYDROXYLASE OGFOD1"/>
    <property type="match status" value="1"/>
</dbReference>
<feature type="compositionally biased region" description="Basic and acidic residues" evidence="9">
    <location>
        <begin position="74"/>
        <end position="84"/>
    </location>
</feature>
<comment type="catalytic activity">
    <reaction evidence="8">
        <text>[ribosomal protein uS12]-L-proline + 2-oxoglutarate + O2 = [ribosomal protein uS12]-(3S)-3-hydroxy-L-proline + succinate + CO2</text>
        <dbReference type="Rhea" id="RHEA:54156"/>
        <dbReference type="Rhea" id="RHEA-COMP:13816"/>
        <dbReference type="Rhea" id="RHEA-COMP:13818"/>
        <dbReference type="ChEBI" id="CHEBI:15379"/>
        <dbReference type="ChEBI" id="CHEBI:16526"/>
        <dbReference type="ChEBI" id="CHEBI:16810"/>
        <dbReference type="ChEBI" id="CHEBI:30031"/>
        <dbReference type="ChEBI" id="CHEBI:50342"/>
        <dbReference type="ChEBI" id="CHEBI:85428"/>
    </reaction>
</comment>
<evidence type="ECO:0000256" key="1">
    <source>
        <dbReference type="ARBA" id="ARBA00001961"/>
    </source>
</evidence>
<reference evidence="11 12" key="1">
    <citation type="journal article" name="Sci. Rep.">
        <title>Genome-scale phylogenetic analyses confirm Olpidium as the closest living zoosporic fungus to the non-flagellated, terrestrial fungi.</title>
        <authorList>
            <person name="Chang Y."/>
            <person name="Rochon D."/>
            <person name="Sekimoto S."/>
            <person name="Wang Y."/>
            <person name="Chovatia M."/>
            <person name="Sandor L."/>
            <person name="Salamov A."/>
            <person name="Grigoriev I.V."/>
            <person name="Stajich J.E."/>
            <person name="Spatafora J.W."/>
        </authorList>
    </citation>
    <scope>NUCLEOTIDE SEQUENCE [LARGE SCALE GENOMIC DNA]</scope>
    <source>
        <strain evidence="11">S191</strain>
    </source>
</reference>
<protein>
    <submittedName>
        <fullName evidence="11">Oxoglutarate and iron-dependent oxygenase degradation C-term-domain-containing protein</fullName>
    </submittedName>
</protein>
<evidence type="ECO:0000313" key="11">
    <source>
        <dbReference type="EMBL" id="KAG5457161.1"/>
    </source>
</evidence>
<evidence type="ECO:0000256" key="4">
    <source>
        <dbReference type="ARBA" id="ARBA00022896"/>
    </source>
</evidence>
<dbReference type="InterPro" id="IPR039558">
    <property type="entry name" value="TPA1/OFD1_N"/>
</dbReference>
<evidence type="ECO:0000256" key="9">
    <source>
        <dbReference type="SAM" id="MobiDB-lite"/>
    </source>
</evidence>
<evidence type="ECO:0000259" key="10">
    <source>
        <dbReference type="PROSITE" id="PS51471"/>
    </source>
</evidence>
<dbReference type="GO" id="GO:0006449">
    <property type="term" value="P:regulation of translational termination"/>
    <property type="evidence" value="ECO:0007669"/>
    <property type="project" value="TreeGrafter"/>
</dbReference>
<evidence type="ECO:0000313" key="12">
    <source>
        <dbReference type="Proteomes" id="UP000673691"/>
    </source>
</evidence>
<evidence type="ECO:0000256" key="2">
    <source>
        <dbReference type="ARBA" id="ARBA00007443"/>
    </source>
</evidence>
<evidence type="ECO:0000256" key="3">
    <source>
        <dbReference type="ARBA" id="ARBA00022723"/>
    </source>
</evidence>
<feature type="non-terminal residue" evidence="11">
    <location>
        <position position="1"/>
    </location>
</feature>
<dbReference type="GO" id="GO:0031418">
    <property type="term" value="F:L-ascorbic acid binding"/>
    <property type="evidence" value="ECO:0007669"/>
    <property type="project" value="UniProtKB-KW"/>
</dbReference>
<evidence type="ECO:0000256" key="8">
    <source>
        <dbReference type="ARBA" id="ARBA00047444"/>
    </source>
</evidence>
<comment type="cofactor">
    <cofactor evidence="1">
        <name>L-ascorbate</name>
        <dbReference type="ChEBI" id="CHEBI:38290"/>
    </cofactor>
</comment>
<evidence type="ECO:0000256" key="6">
    <source>
        <dbReference type="ARBA" id="ARBA00023002"/>
    </source>
</evidence>
<dbReference type="GO" id="GO:0031543">
    <property type="term" value="F:peptidyl-proline dioxygenase activity"/>
    <property type="evidence" value="ECO:0007669"/>
    <property type="project" value="TreeGrafter"/>
</dbReference>
<dbReference type="InterPro" id="IPR019601">
    <property type="entry name" value="Oxoglutarate/Fe-dep_Oase_C"/>
</dbReference>
<organism evidence="11 12">
    <name type="scientific">Olpidium bornovanus</name>
    <dbReference type="NCBI Taxonomy" id="278681"/>
    <lineage>
        <taxon>Eukaryota</taxon>
        <taxon>Fungi</taxon>
        <taxon>Fungi incertae sedis</taxon>
        <taxon>Olpidiomycota</taxon>
        <taxon>Olpidiomycotina</taxon>
        <taxon>Olpidiomycetes</taxon>
        <taxon>Olpidiales</taxon>
        <taxon>Olpidiaceae</taxon>
        <taxon>Olpidium</taxon>
    </lineage>
</organism>
<dbReference type="PANTHER" id="PTHR12117">
    <property type="entry name" value="HISTONE ACETYLTRANSFERASE COMPLEX"/>
    <property type="match status" value="1"/>
</dbReference>
<keyword evidence="5" id="KW-0223">Dioxygenase</keyword>
<dbReference type="GO" id="GO:0005737">
    <property type="term" value="C:cytoplasm"/>
    <property type="evidence" value="ECO:0007669"/>
    <property type="project" value="TreeGrafter"/>
</dbReference>
<keyword evidence="6" id="KW-0560">Oxidoreductase</keyword>
<keyword evidence="4" id="KW-0847">Vitamin C</keyword>
<keyword evidence="7" id="KW-0408">Iron</keyword>
<dbReference type="AlphaFoldDB" id="A0A8H8DGB2"/>
<gene>
    <name evidence="11" type="ORF">BJ554DRAFT_2898</name>
</gene>